<protein>
    <submittedName>
        <fullName evidence="1">Uncharacterized protein</fullName>
    </submittedName>
</protein>
<dbReference type="EMBL" id="JABFAF010279695">
    <property type="protein sequence ID" value="MBA0881690.1"/>
    <property type="molecule type" value="Genomic_DNA"/>
</dbReference>
<keyword evidence="2" id="KW-1185">Reference proteome</keyword>
<dbReference type="OrthoDB" id="10390129at2759"/>
<dbReference type="Proteomes" id="UP000593576">
    <property type="component" value="Unassembled WGS sequence"/>
</dbReference>
<gene>
    <name evidence="1" type="ORF">Goshw_029555</name>
</gene>
<dbReference type="AlphaFoldDB" id="A0A7J9NEN7"/>
<evidence type="ECO:0000313" key="2">
    <source>
        <dbReference type="Proteomes" id="UP000593576"/>
    </source>
</evidence>
<comment type="caution">
    <text evidence="1">The sequence shown here is derived from an EMBL/GenBank/DDBJ whole genome shotgun (WGS) entry which is preliminary data.</text>
</comment>
<evidence type="ECO:0000313" key="1">
    <source>
        <dbReference type="EMBL" id="MBA0881690.1"/>
    </source>
</evidence>
<organism evidence="1 2">
    <name type="scientific">Gossypium schwendimanii</name>
    <name type="common">Cotton</name>
    <dbReference type="NCBI Taxonomy" id="34291"/>
    <lineage>
        <taxon>Eukaryota</taxon>
        <taxon>Viridiplantae</taxon>
        <taxon>Streptophyta</taxon>
        <taxon>Embryophyta</taxon>
        <taxon>Tracheophyta</taxon>
        <taxon>Spermatophyta</taxon>
        <taxon>Magnoliopsida</taxon>
        <taxon>eudicotyledons</taxon>
        <taxon>Gunneridae</taxon>
        <taxon>Pentapetalae</taxon>
        <taxon>rosids</taxon>
        <taxon>malvids</taxon>
        <taxon>Malvales</taxon>
        <taxon>Malvaceae</taxon>
        <taxon>Malvoideae</taxon>
        <taxon>Gossypium</taxon>
    </lineage>
</organism>
<reference evidence="1 2" key="1">
    <citation type="journal article" date="2019" name="Genome Biol. Evol.">
        <title>Insights into the evolution of the New World diploid cottons (Gossypium, subgenus Houzingenia) based on genome sequencing.</title>
        <authorList>
            <person name="Grover C.E."/>
            <person name="Arick M.A. 2nd"/>
            <person name="Thrash A."/>
            <person name="Conover J.L."/>
            <person name="Sanders W.S."/>
            <person name="Peterson D.G."/>
            <person name="Frelichowski J.E."/>
            <person name="Scheffler J.A."/>
            <person name="Scheffler B.E."/>
            <person name="Wendel J.F."/>
        </authorList>
    </citation>
    <scope>NUCLEOTIDE SEQUENCE [LARGE SCALE GENOMIC DNA]</scope>
    <source>
        <strain evidence="1">1</strain>
        <tissue evidence="1">Leaf</tissue>
    </source>
</reference>
<accession>A0A7J9NEN7</accession>
<name>A0A7J9NEN7_GOSSC</name>
<proteinExistence type="predicted"/>
<sequence>MRYPTATTNLCRVLDLLRDETVRTEPKSWTFFPHLLTALCNQAEVLMSENEQFMKPTRSIIRDTLYTQYVKLQRKQETRLVLREFARMNGLRFPNYPPYIFRLTSTHKDEGDNLEEEGAAQEYLRIEDEYEVAF</sequence>